<evidence type="ECO:0000256" key="3">
    <source>
        <dbReference type="ARBA" id="ARBA00022741"/>
    </source>
</evidence>
<evidence type="ECO:0000313" key="6">
    <source>
        <dbReference type="EMBL" id="QUH27535.1"/>
    </source>
</evidence>
<keyword evidence="2" id="KW-0813">Transport</keyword>
<dbReference type="AlphaFoldDB" id="A0A8J8SAM9"/>
<keyword evidence="7" id="KW-1185">Reference proteome</keyword>
<evidence type="ECO:0000256" key="1">
    <source>
        <dbReference type="ARBA" id="ARBA00005417"/>
    </source>
</evidence>
<keyword evidence="4 6" id="KW-0067">ATP-binding</keyword>
<dbReference type="PANTHER" id="PTHR42798:SF6">
    <property type="entry name" value="CELL DIVISION ATP-BINDING PROTEIN FTSE"/>
    <property type="match status" value="1"/>
</dbReference>
<evidence type="ECO:0000259" key="5">
    <source>
        <dbReference type="PROSITE" id="PS50893"/>
    </source>
</evidence>
<name>A0A8J8SAM9_9FIRM</name>
<gene>
    <name evidence="6" type="ORF">HYG85_00810</name>
</gene>
<feature type="domain" description="ABC transporter" evidence="5">
    <location>
        <begin position="5"/>
        <end position="242"/>
    </location>
</feature>
<dbReference type="CDD" id="cd03255">
    <property type="entry name" value="ABC_MJ0796_LolCDE_FtsE"/>
    <property type="match status" value="1"/>
</dbReference>
<evidence type="ECO:0000313" key="7">
    <source>
        <dbReference type="Proteomes" id="UP000677305"/>
    </source>
</evidence>
<dbReference type="GO" id="GO:0098796">
    <property type="term" value="C:membrane protein complex"/>
    <property type="evidence" value="ECO:0007669"/>
    <property type="project" value="UniProtKB-ARBA"/>
</dbReference>
<evidence type="ECO:0000256" key="2">
    <source>
        <dbReference type="ARBA" id="ARBA00022448"/>
    </source>
</evidence>
<proteinExistence type="inferred from homology"/>
<dbReference type="FunFam" id="3.40.50.300:FF:000032">
    <property type="entry name" value="Export ABC transporter ATP-binding protein"/>
    <property type="match status" value="1"/>
</dbReference>
<dbReference type="GO" id="GO:0016887">
    <property type="term" value="F:ATP hydrolysis activity"/>
    <property type="evidence" value="ECO:0007669"/>
    <property type="project" value="InterPro"/>
</dbReference>
<organism evidence="6 7">
    <name type="scientific">Vallitalea guaymasensis</name>
    <dbReference type="NCBI Taxonomy" id="1185412"/>
    <lineage>
        <taxon>Bacteria</taxon>
        <taxon>Bacillati</taxon>
        <taxon>Bacillota</taxon>
        <taxon>Clostridia</taxon>
        <taxon>Lachnospirales</taxon>
        <taxon>Vallitaleaceae</taxon>
        <taxon>Vallitalea</taxon>
    </lineage>
</organism>
<dbReference type="InterPro" id="IPR003593">
    <property type="entry name" value="AAA+_ATPase"/>
</dbReference>
<dbReference type="KEGG" id="vgu:HYG85_00810"/>
<dbReference type="RefSeq" id="WP_212691891.1">
    <property type="nucleotide sequence ID" value="NZ_CAJXUH010000004.1"/>
</dbReference>
<dbReference type="EMBL" id="CP058561">
    <property type="protein sequence ID" value="QUH27535.1"/>
    <property type="molecule type" value="Genomic_DNA"/>
</dbReference>
<dbReference type="GO" id="GO:0005524">
    <property type="term" value="F:ATP binding"/>
    <property type="evidence" value="ECO:0007669"/>
    <property type="project" value="UniProtKB-KW"/>
</dbReference>
<evidence type="ECO:0000256" key="4">
    <source>
        <dbReference type="ARBA" id="ARBA00022840"/>
    </source>
</evidence>
<keyword evidence="3" id="KW-0547">Nucleotide-binding</keyword>
<dbReference type="InterPro" id="IPR003439">
    <property type="entry name" value="ABC_transporter-like_ATP-bd"/>
</dbReference>
<dbReference type="PROSITE" id="PS50893">
    <property type="entry name" value="ABC_TRANSPORTER_2"/>
    <property type="match status" value="1"/>
</dbReference>
<comment type="similarity">
    <text evidence="1">Belongs to the ABC transporter superfamily.</text>
</comment>
<dbReference type="InterPro" id="IPR017911">
    <property type="entry name" value="MacB-like_ATP-bd"/>
</dbReference>
<dbReference type="InterPro" id="IPR017871">
    <property type="entry name" value="ABC_transporter-like_CS"/>
</dbReference>
<dbReference type="GO" id="GO:0022857">
    <property type="term" value="F:transmembrane transporter activity"/>
    <property type="evidence" value="ECO:0007669"/>
    <property type="project" value="UniProtKB-ARBA"/>
</dbReference>
<accession>A0A8J8SAM9</accession>
<dbReference type="PANTHER" id="PTHR42798">
    <property type="entry name" value="LIPOPROTEIN-RELEASING SYSTEM ATP-BINDING PROTEIN LOLD"/>
    <property type="match status" value="1"/>
</dbReference>
<dbReference type="SMART" id="SM00382">
    <property type="entry name" value="AAA"/>
    <property type="match status" value="1"/>
</dbReference>
<dbReference type="InterPro" id="IPR027417">
    <property type="entry name" value="P-loop_NTPase"/>
</dbReference>
<protein>
    <submittedName>
        <fullName evidence="6">ABC transporter ATP-binding protein</fullName>
    </submittedName>
</protein>
<dbReference type="PROSITE" id="PS00211">
    <property type="entry name" value="ABC_TRANSPORTER_1"/>
    <property type="match status" value="1"/>
</dbReference>
<dbReference type="Pfam" id="PF00005">
    <property type="entry name" value="ABC_tran"/>
    <property type="match status" value="1"/>
</dbReference>
<dbReference type="Proteomes" id="UP000677305">
    <property type="component" value="Chromosome"/>
</dbReference>
<sequence length="242" mass="26981">MSDIIEIKELKKIYKMGNERVEALKGISLNIKKGECCCILGTSGSGKSTLLNMIAGLEKPTKGQIIIKGQSIEKMNEKQVTKFRQKHVGFVFQSYNLLPNLTALENVAMPMIFGGISKRKREKEAKQMLQAVGLGDRLHHKPSQMSGGQQQRVSIARAFVGTPEIVFADEATGNLDTKTTMEVMELITNMANENNQTLIMVTHDTETAVYADRVIHVRDGLIERIDETKDDILKGINYKQEA</sequence>
<dbReference type="SUPFAM" id="SSF52540">
    <property type="entry name" value="P-loop containing nucleoside triphosphate hydrolases"/>
    <property type="match status" value="1"/>
</dbReference>
<dbReference type="Gene3D" id="3.40.50.300">
    <property type="entry name" value="P-loop containing nucleotide triphosphate hydrolases"/>
    <property type="match status" value="1"/>
</dbReference>
<reference evidence="6 7" key="1">
    <citation type="submission" date="2020-07" db="EMBL/GenBank/DDBJ databases">
        <title>Vallitalea guaymasensis genome.</title>
        <authorList>
            <person name="Postec A."/>
        </authorList>
    </citation>
    <scope>NUCLEOTIDE SEQUENCE [LARGE SCALE GENOMIC DNA]</scope>
    <source>
        <strain evidence="6 7">Ra1766G1</strain>
    </source>
</reference>